<evidence type="ECO:0000313" key="7">
    <source>
        <dbReference type="EMBL" id="PWN92115.1"/>
    </source>
</evidence>
<dbReference type="GO" id="GO:0000209">
    <property type="term" value="P:protein polyubiquitination"/>
    <property type="evidence" value="ECO:0007669"/>
    <property type="project" value="InterPro"/>
</dbReference>
<dbReference type="Gene3D" id="3.30.2160.10">
    <property type="entry name" value="Hect, E3 ligase catalytic domain"/>
    <property type="match status" value="1"/>
</dbReference>
<dbReference type="GeneID" id="37041481"/>
<evidence type="ECO:0000256" key="1">
    <source>
        <dbReference type="ARBA" id="ARBA00000885"/>
    </source>
</evidence>
<evidence type="ECO:0000256" key="3">
    <source>
        <dbReference type="ARBA" id="ARBA00022679"/>
    </source>
</evidence>
<dbReference type="FunCoup" id="A0A316YWF0">
    <property type="interactions" value="194"/>
</dbReference>
<keyword evidence="8" id="KW-1185">Reference proteome</keyword>
<dbReference type="Proteomes" id="UP000245768">
    <property type="component" value="Unassembled WGS sequence"/>
</dbReference>
<dbReference type="PANTHER" id="PTHR45700">
    <property type="entry name" value="UBIQUITIN-PROTEIN LIGASE E3C"/>
    <property type="match status" value="1"/>
</dbReference>
<feature type="domain" description="HECT" evidence="6">
    <location>
        <begin position="756"/>
        <end position="1091"/>
    </location>
</feature>
<dbReference type="SMART" id="SM00119">
    <property type="entry name" value="HECTc"/>
    <property type="match status" value="1"/>
</dbReference>
<dbReference type="RefSeq" id="XP_025379313.1">
    <property type="nucleotide sequence ID" value="XM_025519565.1"/>
</dbReference>
<evidence type="ECO:0000256" key="2">
    <source>
        <dbReference type="ARBA" id="ARBA00012485"/>
    </source>
</evidence>
<dbReference type="FunFam" id="3.30.2410.10:FF:000011">
    <property type="entry name" value="Putative Ubiquitin-protein ligase E3C"/>
    <property type="match status" value="1"/>
</dbReference>
<gene>
    <name evidence="7" type="ORF">FA10DRAFT_250392</name>
</gene>
<dbReference type="InParanoid" id="A0A316YWF0"/>
<dbReference type="OrthoDB" id="8068875at2759"/>
<dbReference type="InterPro" id="IPR035983">
    <property type="entry name" value="Hect_E3_ubiquitin_ligase"/>
</dbReference>
<keyword evidence="4 5" id="KW-0833">Ubl conjugation pathway</keyword>
<accession>A0A316YWF0</accession>
<organism evidence="7 8">
    <name type="scientific">Acaromyces ingoldii</name>
    <dbReference type="NCBI Taxonomy" id="215250"/>
    <lineage>
        <taxon>Eukaryota</taxon>
        <taxon>Fungi</taxon>
        <taxon>Dikarya</taxon>
        <taxon>Basidiomycota</taxon>
        <taxon>Ustilaginomycotina</taxon>
        <taxon>Exobasidiomycetes</taxon>
        <taxon>Exobasidiales</taxon>
        <taxon>Cryptobasidiaceae</taxon>
        <taxon>Acaromyces</taxon>
    </lineage>
</organism>
<dbReference type="Pfam" id="PF00632">
    <property type="entry name" value="HECT"/>
    <property type="match status" value="1"/>
</dbReference>
<dbReference type="AlphaFoldDB" id="A0A316YWF0"/>
<feature type="active site" description="Glycyl thioester intermediate" evidence="5">
    <location>
        <position position="1059"/>
    </location>
</feature>
<dbReference type="Gene3D" id="3.30.2410.10">
    <property type="entry name" value="Hect, E3 ligase catalytic domain"/>
    <property type="match status" value="1"/>
</dbReference>
<evidence type="ECO:0000259" key="6">
    <source>
        <dbReference type="PROSITE" id="PS50237"/>
    </source>
</evidence>
<dbReference type="FunFam" id="3.30.2160.10:FF:000002">
    <property type="entry name" value="Putative Ubiquitin-protein ligase E3C"/>
    <property type="match status" value="1"/>
</dbReference>
<comment type="catalytic activity">
    <reaction evidence="1">
        <text>S-ubiquitinyl-[E2 ubiquitin-conjugating enzyme]-L-cysteine + [acceptor protein]-L-lysine = [E2 ubiquitin-conjugating enzyme]-L-cysteine + N(6)-ubiquitinyl-[acceptor protein]-L-lysine.</text>
        <dbReference type="EC" id="2.3.2.26"/>
    </reaction>
</comment>
<keyword evidence="3" id="KW-0808">Transferase</keyword>
<proteinExistence type="predicted"/>
<dbReference type="CDD" id="cd00078">
    <property type="entry name" value="HECTc"/>
    <property type="match status" value="1"/>
</dbReference>
<dbReference type="PROSITE" id="PS50237">
    <property type="entry name" value="HECT"/>
    <property type="match status" value="1"/>
</dbReference>
<name>A0A316YWF0_9BASI</name>
<dbReference type="PROSITE" id="PS50096">
    <property type="entry name" value="IQ"/>
    <property type="match status" value="1"/>
</dbReference>
<reference evidence="7 8" key="1">
    <citation type="journal article" date="2018" name="Mol. Biol. Evol.">
        <title>Broad Genomic Sampling Reveals a Smut Pathogenic Ancestry of the Fungal Clade Ustilaginomycotina.</title>
        <authorList>
            <person name="Kijpornyongpan T."/>
            <person name="Mondo S.J."/>
            <person name="Barry K."/>
            <person name="Sandor L."/>
            <person name="Lee J."/>
            <person name="Lipzen A."/>
            <person name="Pangilinan J."/>
            <person name="LaButti K."/>
            <person name="Hainaut M."/>
            <person name="Henrissat B."/>
            <person name="Grigoriev I.V."/>
            <person name="Spatafora J.W."/>
            <person name="Aime M.C."/>
        </authorList>
    </citation>
    <scope>NUCLEOTIDE SEQUENCE [LARGE SCALE GENOMIC DNA]</scope>
    <source>
        <strain evidence="7 8">MCA 4198</strain>
    </source>
</reference>
<dbReference type="STRING" id="215250.A0A316YWF0"/>
<dbReference type="EC" id="2.3.2.26" evidence="2"/>
<evidence type="ECO:0000256" key="5">
    <source>
        <dbReference type="PROSITE-ProRule" id="PRU00104"/>
    </source>
</evidence>
<sequence length="1091" mass="121164">MDFNFTGSLTQRNINLGSRSEVTSSQLAQHARDQRAARQELKRRQAAATRIQAAYRGSAAAGGVRDVVRRQAEASLGTLEGEGERGFEQVSRLVARATSRPRMVKQLVRAAGGRRATGRELLVLSRDDELLLAWAKNALRAGSDGIPRVLSTTTTSSHSSSYPSQLRTILGTILFHLLVQNGAQQATYQPYLDLFTALAPSSWGTWITEAGLYRAIRSHLLSFPVKRDASATLKAAVSLLFFPLRQDTPAERSHALYQFAIRCFVADILTIPNLSQRIPLDSLQALATSIPFAEICRLLAAEPAGSLDGVHSTLVLANLLALCSKRVPHLADGASVKNYLIALTKLQDAIPAGTLVSLSSLSKESGVNALDRVTLTKLHILPSNDHLAALLAASSRFPTSSREVFCAFLASTLYSWDGSTRESVLSSIAIGLGGNAQGSTMGGLVRELWRGWVRSTPLFHKLSSDAPASAKKLASMLSDQSLAKSWPCLVVLAELYSRSLLTMGDDEFYPDSSSSVTLGSSSASSTLRNPLTLDEVVTLSSLLRNLAFGMFWFEGSSSELSNLGEKPVAGMRMDLLALRSLAVRLLQQIHQRDSRRQFTPEGHWLMTNQWDLQSFIQSVVMEEKANLESLAAQEHGEDDGADMRQVAVDANEDAVMADDDESQMQRPRHGTRSAARAISARQRAFVSPRIGVLNNIPFVVPFTVRVEIFREFVRLDAQRHGILRDVYQHAVHTVTIRRTNLAEDGFVHLNRLGPALKNRFEVKFIDQFGQEESGIDGGGLFKEFLTSLVKEAFDTDRGLWRATEEQQLYPNPHSYAKQEDQLEWYRFLGRMLGKALYEGILIDVNFASFFLSKWLGKQSYLDDVASLDSLDKTLYRNLMWLKHYPGDVEKDLALDFTASDDEFGVSKITPLRPGGATESVTRSNRLAYIYLVAHYRLSVQIRPQCNAFLEGLTDLIDLRWLQMLDREELRELVSGTGEAIDLADLRKHTHLSGYHEKDDVVQFFWQALESFDQKQRKAFLKFVTSCPSAPLLGFSQLNPQLAIRHSGEDPERLPTASTCVNLLKLPRYSTYEQCRQKLLYAIQSEAGFDLS</sequence>
<dbReference type="SUPFAM" id="SSF56204">
    <property type="entry name" value="Hect, E3 ligase catalytic domain"/>
    <property type="match status" value="1"/>
</dbReference>
<evidence type="ECO:0000313" key="8">
    <source>
        <dbReference type="Proteomes" id="UP000245768"/>
    </source>
</evidence>
<dbReference type="GO" id="GO:0006511">
    <property type="term" value="P:ubiquitin-dependent protein catabolic process"/>
    <property type="evidence" value="ECO:0007669"/>
    <property type="project" value="TreeGrafter"/>
</dbReference>
<dbReference type="InterPro" id="IPR044611">
    <property type="entry name" value="E3A/B/C-like"/>
</dbReference>
<dbReference type="EMBL" id="KZ819635">
    <property type="protein sequence ID" value="PWN92115.1"/>
    <property type="molecule type" value="Genomic_DNA"/>
</dbReference>
<dbReference type="CDD" id="cd23767">
    <property type="entry name" value="IQCD"/>
    <property type="match status" value="1"/>
</dbReference>
<dbReference type="GO" id="GO:0061630">
    <property type="term" value="F:ubiquitin protein ligase activity"/>
    <property type="evidence" value="ECO:0007669"/>
    <property type="project" value="UniProtKB-EC"/>
</dbReference>
<dbReference type="Gene3D" id="3.90.1750.10">
    <property type="entry name" value="Hect, E3 ligase catalytic domains"/>
    <property type="match status" value="1"/>
</dbReference>
<dbReference type="PANTHER" id="PTHR45700:SF2">
    <property type="entry name" value="UBIQUITIN-PROTEIN LIGASE E3C"/>
    <property type="match status" value="1"/>
</dbReference>
<protein>
    <recommendedName>
        <fullName evidence="2">HECT-type E3 ubiquitin transferase</fullName>
        <ecNumber evidence="2">2.3.2.26</ecNumber>
    </recommendedName>
</protein>
<dbReference type="InterPro" id="IPR000569">
    <property type="entry name" value="HECT_dom"/>
</dbReference>
<evidence type="ECO:0000256" key="4">
    <source>
        <dbReference type="ARBA" id="ARBA00022786"/>
    </source>
</evidence>